<sequence>MVPRTFGFALALLAAGLPGHASQIAPLDLGKLAPQSELIVVGVVTAVSDSDAASDTISVQVISTLKGKAEAKSFSLRLRNKGVKDFDPRLAVGDQGVFFLKSIEGGRAELTYWGSIAVIPKKGNFRVPSQPNDGSDPFREYAGKEPLPEGLRAAYTGFVRAAKGGGVEGHLLPGAVQTSSKPRPKGSRDEGNDINEDFLTNGFSPLVRNVRKEGNDCYLIRTDSTAIGFVQNKSGAWRVYRYADKPID</sequence>
<feature type="region of interest" description="Disordered" evidence="1">
    <location>
        <begin position="170"/>
        <end position="197"/>
    </location>
</feature>
<keyword evidence="4" id="KW-1185">Reference proteome</keyword>
<name>A0A6M5YVK6_9BACT</name>
<dbReference type="EMBL" id="CP053452">
    <property type="protein sequence ID" value="QJW97540.1"/>
    <property type="molecule type" value="Genomic_DNA"/>
</dbReference>
<evidence type="ECO:0000313" key="4">
    <source>
        <dbReference type="Proteomes" id="UP000503447"/>
    </source>
</evidence>
<feature type="signal peptide" evidence="2">
    <location>
        <begin position="1"/>
        <end position="21"/>
    </location>
</feature>
<dbReference type="Proteomes" id="UP000503447">
    <property type="component" value="Chromosome"/>
</dbReference>
<dbReference type="RefSeq" id="WP_171472888.1">
    <property type="nucleotide sequence ID" value="NZ_CP053452.2"/>
</dbReference>
<proteinExistence type="predicted"/>
<evidence type="ECO:0000313" key="3">
    <source>
        <dbReference type="EMBL" id="QJW97540.1"/>
    </source>
</evidence>
<organism evidence="3 4">
    <name type="scientific">Frigoriglobus tundricola</name>
    <dbReference type="NCBI Taxonomy" id="2774151"/>
    <lineage>
        <taxon>Bacteria</taxon>
        <taxon>Pseudomonadati</taxon>
        <taxon>Planctomycetota</taxon>
        <taxon>Planctomycetia</taxon>
        <taxon>Gemmatales</taxon>
        <taxon>Gemmataceae</taxon>
        <taxon>Frigoriglobus</taxon>
    </lineage>
</organism>
<feature type="chain" id="PRO_5026909787" evidence="2">
    <location>
        <begin position="22"/>
        <end position="248"/>
    </location>
</feature>
<reference evidence="4" key="1">
    <citation type="submission" date="2020-05" db="EMBL/GenBank/DDBJ databases">
        <title>Frigoriglobus tundricola gen. nov., sp. nov., a psychrotolerant cellulolytic planctomycete of the family Gemmataceae with two divergent copies of 16S rRNA gene.</title>
        <authorList>
            <person name="Kulichevskaya I.S."/>
            <person name="Ivanova A.A."/>
            <person name="Naumoff D.G."/>
            <person name="Beletsky A.V."/>
            <person name="Rijpstra W.I.C."/>
            <person name="Sinninghe Damste J.S."/>
            <person name="Mardanov A.V."/>
            <person name="Ravin N.V."/>
            <person name="Dedysh S.N."/>
        </authorList>
    </citation>
    <scope>NUCLEOTIDE SEQUENCE [LARGE SCALE GENOMIC DNA]</scope>
    <source>
        <strain evidence="4">PL17</strain>
    </source>
</reference>
<evidence type="ECO:0000256" key="1">
    <source>
        <dbReference type="SAM" id="MobiDB-lite"/>
    </source>
</evidence>
<dbReference type="KEGG" id="ftj:FTUN_5115"/>
<protein>
    <submittedName>
        <fullName evidence="3">Uncharacterized protein</fullName>
    </submittedName>
</protein>
<keyword evidence="2" id="KW-0732">Signal</keyword>
<dbReference type="AlphaFoldDB" id="A0A6M5YVK6"/>
<accession>A0A6M5YVK6</accession>
<evidence type="ECO:0000256" key="2">
    <source>
        <dbReference type="SAM" id="SignalP"/>
    </source>
</evidence>
<gene>
    <name evidence="3" type="ORF">FTUN_5115</name>
</gene>